<evidence type="ECO:0000313" key="3">
    <source>
        <dbReference type="Proteomes" id="UP000054383"/>
    </source>
</evidence>
<proteinExistence type="predicted"/>
<keyword evidence="3" id="KW-1185">Reference proteome</keyword>
<gene>
    <name evidence="2" type="ORF">PISL3812_09181</name>
</gene>
<sequence length="152" mass="16637">MCRSIKYTYSENPCRDLLHVLVHSILLCPDAIFSQDPTPCIESSEGIEGLGHSPPEVMPGLDNTAEDPEPSLTNGINCIDIRDNNPEDPESPRTNGINGIHTRDNTPENIDPPRTNDTNDTNDTFGSEYGGITVTTTVETRDGDVSPDRQDQ</sequence>
<evidence type="ECO:0000313" key="2">
    <source>
        <dbReference type="EMBL" id="CRG92125.1"/>
    </source>
</evidence>
<feature type="compositionally biased region" description="Low complexity" evidence="1">
    <location>
        <begin position="115"/>
        <end position="124"/>
    </location>
</feature>
<reference evidence="2 3" key="1">
    <citation type="submission" date="2015-04" db="EMBL/GenBank/DDBJ databases">
        <authorList>
            <person name="Syromyatnikov M.Y."/>
            <person name="Popov V.N."/>
        </authorList>
    </citation>
    <scope>NUCLEOTIDE SEQUENCE [LARGE SCALE GENOMIC DNA]</scope>
    <source>
        <strain evidence="2">WF-38-12</strain>
    </source>
</reference>
<accession>A0A0U1M981</accession>
<dbReference type="EMBL" id="CVMT01000011">
    <property type="protein sequence ID" value="CRG92125.1"/>
    <property type="molecule type" value="Genomic_DNA"/>
</dbReference>
<name>A0A0U1M981_TALIS</name>
<evidence type="ECO:0000256" key="1">
    <source>
        <dbReference type="SAM" id="MobiDB-lite"/>
    </source>
</evidence>
<organism evidence="2 3">
    <name type="scientific">Talaromyces islandicus</name>
    <name type="common">Penicillium islandicum</name>
    <dbReference type="NCBI Taxonomy" id="28573"/>
    <lineage>
        <taxon>Eukaryota</taxon>
        <taxon>Fungi</taxon>
        <taxon>Dikarya</taxon>
        <taxon>Ascomycota</taxon>
        <taxon>Pezizomycotina</taxon>
        <taxon>Eurotiomycetes</taxon>
        <taxon>Eurotiomycetidae</taxon>
        <taxon>Eurotiales</taxon>
        <taxon>Trichocomaceae</taxon>
        <taxon>Talaromyces</taxon>
        <taxon>Talaromyces sect. Islandici</taxon>
    </lineage>
</organism>
<dbReference type="Proteomes" id="UP000054383">
    <property type="component" value="Unassembled WGS sequence"/>
</dbReference>
<protein>
    <submittedName>
        <fullName evidence="2">Uncharacterized protein</fullName>
    </submittedName>
</protein>
<dbReference type="AlphaFoldDB" id="A0A0U1M981"/>
<feature type="region of interest" description="Disordered" evidence="1">
    <location>
        <begin position="45"/>
        <end position="152"/>
    </location>
</feature>
<feature type="compositionally biased region" description="Basic and acidic residues" evidence="1">
    <location>
        <begin position="139"/>
        <end position="152"/>
    </location>
</feature>